<dbReference type="AlphaFoldDB" id="A0A9D4MDK1"/>
<evidence type="ECO:0000313" key="2">
    <source>
        <dbReference type="Proteomes" id="UP000828390"/>
    </source>
</evidence>
<organism evidence="1 2">
    <name type="scientific">Dreissena polymorpha</name>
    <name type="common">Zebra mussel</name>
    <name type="synonym">Mytilus polymorpha</name>
    <dbReference type="NCBI Taxonomy" id="45954"/>
    <lineage>
        <taxon>Eukaryota</taxon>
        <taxon>Metazoa</taxon>
        <taxon>Spiralia</taxon>
        <taxon>Lophotrochozoa</taxon>
        <taxon>Mollusca</taxon>
        <taxon>Bivalvia</taxon>
        <taxon>Autobranchia</taxon>
        <taxon>Heteroconchia</taxon>
        <taxon>Euheterodonta</taxon>
        <taxon>Imparidentia</taxon>
        <taxon>Neoheterodontei</taxon>
        <taxon>Myida</taxon>
        <taxon>Dreissenoidea</taxon>
        <taxon>Dreissenidae</taxon>
        <taxon>Dreissena</taxon>
    </lineage>
</organism>
<proteinExistence type="predicted"/>
<reference evidence="1" key="1">
    <citation type="journal article" date="2019" name="bioRxiv">
        <title>The Genome of the Zebra Mussel, Dreissena polymorpha: A Resource for Invasive Species Research.</title>
        <authorList>
            <person name="McCartney M.A."/>
            <person name="Auch B."/>
            <person name="Kono T."/>
            <person name="Mallez S."/>
            <person name="Zhang Y."/>
            <person name="Obille A."/>
            <person name="Becker A."/>
            <person name="Abrahante J.E."/>
            <person name="Garbe J."/>
            <person name="Badalamenti J.P."/>
            <person name="Herman A."/>
            <person name="Mangelson H."/>
            <person name="Liachko I."/>
            <person name="Sullivan S."/>
            <person name="Sone E.D."/>
            <person name="Koren S."/>
            <person name="Silverstein K.A.T."/>
            <person name="Beckman K.B."/>
            <person name="Gohl D.M."/>
        </authorList>
    </citation>
    <scope>NUCLEOTIDE SEQUENCE</scope>
    <source>
        <strain evidence="1">Duluth1</strain>
        <tissue evidence="1">Whole animal</tissue>
    </source>
</reference>
<protein>
    <submittedName>
        <fullName evidence="1">Uncharacterized protein</fullName>
    </submittedName>
</protein>
<sequence>MNYGLRDGDDNRRAFRKKRIYYYYIHYNHSVNRNQGILLTVKWTAVRRELGMEMIIECCEKGVRRLGSSTMLRNAVRRELGMEMIIGEPLGRLRGVVKCYDMNMAND</sequence>
<comment type="caution">
    <text evidence="1">The sequence shown here is derived from an EMBL/GenBank/DDBJ whole genome shotgun (WGS) entry which is preliminary data.</text>
</comment>
<dbReference type="EMBL" id="JAIWYP010000002">
    <property type="protein sequence ID" value="KAH3875602.1"/>
    <property type="molecule type" value="Genomic_DNA"/>
</dbReference>
<accession>A0A9D4MDK1</accession>
<name>A0A9D4MDK1_DREPO</name>
<reference evidence="1" key="2">
    <citation type="submission" date="2020-11" db="EMBL/GenBank/DDBJ databases">
        <authorList>
            <person name="McCartney M.A."/>
            <person name="Auch B."/>
            <person name="Kono T."/>
            <person name="Mallez S."/>
            <person name="Becker A."/>
            <person name="Gohl D.M."/>
            <person name="Silverstein K.A.T."/>
            <person name="Koren S."/>
            <person name="Bechman K.B."/>
            <person name="Herman A."/>
            <person name="Abrahante J.E."/>
            <person name="Garbe J."/>
        </authorList>
    </citation>
    <scope>NUCLEOTIDE SEQUENCE</scope>
    <source>
        <strain evidence="1">Duluth1</strain>
        <tissue evidence="1">Whole animal</tissue>
    </source>
</reference>
<keyword evidence="2" id="KW-1185">Reference proteome</keyword>
<evidence type="ECO:0000313" key="1">
    <source>
        <dbReference type="EMBL" id="KAH3875602.1"/>
    </source>
</evidence>
<dbReference type="Proteomes" id="UP000828390">
    <property type="component" value="Unassembled WGS sequence"/>
</dbReference>
<gene>
    <name evidence="1" type="ORF">DPMN_038872</name>
</gene>